<dbReference type="Proteomes" id="UP000634308">
    <property type="component" value="Unassembled WGS sequence"/>
</dbReference>
<accession>A0ABQ2RW53</accession>
<proteinExistence type="predicted"/>
<dbReference type="InterPro" id="IPR058120">
    <property type="entry name" value="MADS7"/>
</dbReference>
<keyword evidence="2" id="KW-1185">Reference proteome</keyword>
<reference evidence="2" key="1">
    <citation type="journal article" date="2019" name="Int. J. Syst. Evol. Microbiol.">
        <title>The Global Catalogue of Microorganisms (GCM) 10K type strain sequencing project: providing services to taxonomists for standard genome sequencing and annotation.</title>
        <authorList>
            <consortium name="The Broad Institute Genomics Platform"/>
            <consortium name="The Broad Institute Genome Sequencing Center for Infectious Disease"/>
            <person name="Wu L."/>
            <person name="Ma J."/>
        </authorList>
    </citation>
    <scope>NUCLEOTIDE SEQUENCE [LARGE SCALE GENOMIC DNA]</scope>
    <source>
        <strain evidence="2">JCM 31404</strain>
    </source>
</reference>
<organism evidence="1 2">
    <name type="scientific">Deinococcus seoulensis</name>
    <dbReference type="NCBI Taxonomy" id="1837379"/>
    <lineage>
        <taxon>Bacteria</taxon>
        <taxon>Thermotogati</taxon>
        <taxon>Deinococcota</taxon>
        <taxon>Deinococci</taxon>
        <taxon>Deinococcales</taxon>
        <taxon>Deinococcaceae</taxon>
        <taxon>Deinococcus</taxon>
    </lineage>
</organism>
<protein>
    <submittedName>
        <fullName evidence="1">Uncharacterized protein</fullName>
    </submittedName>
</protein>
<evidence type="ECO:0000313" key="1">
    <source>
        <dbReference type="EMBL" id="GGR73724.1"/>
    </source>
</evidence>
<dbReference type="RefSeq" id="WP_189066640.1">
    <property type="nucleotide sequence ID" value="NZ_BMQM01000045.1"/>
</dbReference>
<comment type="caution">
    <text evidence="1">The sequence shown here is derived from an EMBL/GenBank/DDBJ whole genome shotgun (WGS) entry which is preliminary data.</text>
</comment>
<sequence length="540" mass="61343">MSLTLTKTDKDFVYSKVTLMDFKPVSMERVLVSFLARLRNNGNTSTVIRREGVELTIPGLVEEYLNNPELFEGFQEHKEVVLSWFETHLVDIVNRGKKNAALASPRPLHGYVYRFRNAKYSKVYGIDRQLYELLSSAGREGQLALSSLRAFFFPEEDPMTGAATHQSSLVDVETETLQYLKDQVKRDTASRDRELNFKPLCHVAPKLLAEDISRLLAYRNHVPRSVMVEYLVTLLGFHLGLYLLRMIHVVPRMVEARGDLSPCGHGERCHCHPSMLVDVAGLPKTSMARLAQRSMQDHIDQIPVFVRANFAARKLEDYAAQLRKTRGLTLESLSDVLRLSHEQFTADREGYFQNRLGRLLDDQPEDDLPPEQHRLLQLANTNMDKYLELIVFERSDYHRKFVHQAIDSFFFKNSASALIAQPSGIGAPRRFVLGGRILEVLLQIMLLKPGGQAGFHTAPLRFTELLDELRERYGIFIDRLPEDLGDASVSDHAALRGNIDAMKVRLRELGFYRDLSDASATQFVTPRYTVAKTGHSKGAA</sequence>
<evidence type="ECO:0000313" key="2">
    <source>
        <dbReference type="Proteomes" id="UP000634308"/>
    </source>
</evidence>
<gene>
    <name evidence="1" type="ORF">GCM10008959_38790</name>
</gene>
<dbReference type="Pfam" id="PF26611">
    <property type="entry name" value="MAD7"/>
    <property type="match status" value="1"/>
</dbReference>
<name>A0ABQ2RW53_9DEIO</name>
<dbReference type="EMBL" id="BMQM01000045">
    <property type="protein sequence ID" value="GGR73724.1"/>
    <property type="molecule type" value="Genomic_DNA"/>
</dbReference>
<dbReference type="NCBIfam" id="NF047733">
    <property type="entry name" value="antiphage_MADS7"/>
    <property type="match status" value="1"/>
</dbReference>